<dbReference type="PANTHER" id="PTHR42818:SF1">
    <property type="entry name" value="SULFOPYRUVATE DECARBOXYLASE"/>
    <property type="match status" value="1"/>
</dbReference>
<feature type="compositionally biased region" description="Basic and acidic residues" evidence="4">
    <location>
        <begin position="354"/>
        <end position="367"/>
    </location>
</feature>
<name>A0A1I2K2E2_9CLOT</name>
<dbReference type="SUPFAM" id="SSF52518">
    <property type="entry name" value="Thiamin diphosphate-binding fold (THDP-binding)"/>
    <property type="match status" value="2"/>
</dbReference>
<keyword evidence="2" id="KW-0786">Thiamine pyrophosphate</keyword>
<dbReference type="EMBL" id="FOOE01000004">
    <property type="protein sequence ID" value="SFF60478.1"/>
    <property type="molecule type" value="Genomic_DNA"/>
</dbReference>
<accession>A0A1I2K2E2</accession>
<dbReference type="Pfam" id="PF02775">
    <property type="entry name" value="TPP_enzyme_C"/>
    <property type="match status" value="1"/>
</dbReference>
<dbReference type="AlphaFoldDB" id="A0A1I2K2E2"/>
<dbReference type="OrthoDB" id="9785953at2"/>
<reference evidence="7 8" key="1">
    <citation type="submission" date="2016-10" db="EMBL/GenBank/DDBJ databases">
        <authorList>
            <person name="de Groot N.N."/>
        </authorList>
    </citation>
    <scope>NUCLEOTIDE SEQUENCE [LARGE SCALE GENOMIC DNA]</scope>
    <source>
        <strain evidence="7 8">NLAE-zl-G419</strain>
    </source>
</reference>
<evidence type="ECO:0000259" key="6">
    <source>
        <dbReference type="Pfam" id="PF02776"/>
    </source>
</evidence>
<dbReference type="GO" id="GO:0032923">
    <property type="term" value="P:organic phosphonate biosynthetic process"/>
    <property type="evidence" value="ECO:0007669"/>
    <property type="project" value="InterPro"/>
</dbReference>
<feature type="domain" description="Thiamine pyrophosphate enzyme TPP-binding" evidence="5">
    <location>
        <begin position="231"/>
        <end position="345"/>
    </location>
</feature>
<dbReference type="InterPro" id="IPR011766">
    <property type="entry name" value="TPP_enzyme_TPP-bd"/>
</dbReference>
<dbReference type="InterPro" id="IPR029061">
    <property type="entry name" value="THDP-binding"/>
</dbReference>
<proteinExistence type="predicted"/>
<feature type="region of interest" description="Disordered" evidence="4">
    <location>
        <begin position="354"/>
        <end position="375"/>
    </location>
</feature>
<keyword evidence="1" id="KW-0210">Decarboxylase</keyword>
<dbReference type="RefSeq" id="WP_074844584.1">
    <property type="nucleotide sequence ID" value="NZ_CP076620.1"/>
</dbReference>
<keyword evidence="7" id="KW-0670">Pyruvate</keyword>
<dbReference type="GO" id="GO:0030976">
    <property type="term" value="F:thiamine pyrophosphate binding"/>
    <property type="evidence" value="ECO:0007669"/>
    <property type="project" value="InterPro"/>
</dbReference>
<keyword evidence="3" id="KW-0456">Lyase</keyword>
<evidence type="ECO:0000256" key="1">
    <source>
        <dbReference type="ARBA" id="ARBA00022793"/>
    </source>
</evidence>
<dbReference type="NCBIfam" id="TIGR03297">
    <property type="entry name" value="Ppyr-DeCO2ase"/>
    <property type="match status" value="1"/>
</dbReference>
<dbReference type="PANTHER" id="PTHR42818">
    <property type="entry name" value="SULFOPYRUVATE DECARBOXYLASE SUBUNIT ALPHA"/>
    <property type="match status" value="1"/>
</dbReference>
<evidence type="ECO:0000259" key="5">
    <source>
        <dbReference type="Pfam" id="PF02775"/>
    </source>
</evidence>
<dbReference type="InterPro" id="IPR012001">
    <property type="entry name" value="Thiamin_PyroP_enz_TPP-bd_dom"/>
</dbReference>
<dbReference type="GO" id="GO:0033980">
    <property type="term" value="F:phosphonopyruvate decarboxylase activity"/>
    <property type="evidence" value="ECO:0007669"/>
    <property type="project" value="InterPro"/>
</dbReference>
<dbReference type="Gene3D" id="3.40.50.970">
    <property type="match status" value="2"/>
</dbReference>
<dbReference type="InterPro" id="IPR017684">
    <property type="entry name" value="Phosphono-pyrv_decarboxylase"/>
</dbReference>
<evidence type="ECO:0000313" key="7">
    <source>
        <dbReference type="EMBL" id="SFF60478.1"/>
    </source>
</evidence>
<dbReference type="Pfam" id="PF02776">
    <property type="entry name" value="TPP_enzyme_N"/>
    <property type="match status" value="1"/>
</dbReference>
<sequence length="375" mass="41246">MKVETIINKIQSLGINSIVGVPDSTLKEFCDYINYENPNGLKHYVPANEGAAVGLAAGIYLGSGKPACVYMQNSGIGNAVNPIASLLNEKVYDIPALFLVGWRGEPGVHDEPQHKFQGTITRELFDVLHIKNQVIDGNTSEDELSEIFRKAEEALKNNEQFAIIVKKGTFEKRKGESHKNSYELVREDAIKEILSQVDKDDMIISTTGKISREVYEQSDIILGGHEQNFLTVGSMGHASMIALGLAKENKNKKAYCIDGDGAVLMHMGALPFIAHENPNNFIHIVLNNDAHESVGGMPTGAVGVDIADIAKSAGYKNVFKAYSLEELKNALKITKSLKELSFIEVKVSLQSRADLGRPKESARENKENFMGYHLR</sequence>
<evidence type="ECO:0000313" key="8">
    <source>
        <dbReference type="Proteomes" id="UP000182135"/>
    </source>
</evidence>
<organism evidence="7 8">
    <name type="scientific">Clostridium cadaveris</name>
    <dbReference type="NCBI Taxonomy" id="1529"/>
    <lineage>
        <taxon>Bacteria</taxon>
        <taxon>Bacillati</taxon>
        <taxon>Bacillota</taxon>
        <taxon>Clostridia</taxon>
        <taxon>Eubacteriales</taxon>
        <taxon>Clostridiaceae</taxon>
        <taxon>Clostridium</taxon>
    </lineage>
</organism>
<dbReference type="Proteomes" id="UP000182135">
    <property type="component" value="Unassembled WGS sequence"/>
</dbReference>
<dbReference type="STRING" id="1529.SAMN04487885_10417"/>
<protein>
    <submittedName>
        <fullName evidence="7">Phosphonopyruvate decarboxylase</fullName>
    </submittedName>
</protein>
<dbReference type="CDD" id="cd07035">
    <property type="entry name" value="TPP_PYR_POX_like"/>
    <property type="match status" value="1"/>
</dbReference>
<evidence type="ECO:0000256" key="2">
    <source>
        <dbReference type="ARBA" id="ARBA00023052"/>
    </source>
</evidence>
<dbReference type="CDD" id="cd03371">
    <property type="entry name" value="TPP_PpyrDC"/>
    <property type="match status" value="1"/>
</dbReference>
<feature type="domain" description="Thiamine pyrophosphate enzyme N-terminal TPP-binding" evidence="6">
    <location>
        <begin position="4"/>
        <end position="120"/>
    </location>
</feature>
<dbReference type="eggNOG" id="COG0028">
    <property type="taxonomic scope" value="Bacteria"/>
</dbReference>
<dbReference type="GeneID" id="90543657"/>
<evidence type="ECO:0000256" key="4">
    <source>
        <dbReference type="SAM" id="MobiDB-lite"/>
    </source>
</evidence>
<dbReference type="InterPro" id="IPR051818">
    <property type="entry name" value="TPP_dependent_decarboxylase"/>
</dbReference>
<evidence type="ECO:0000256" key="3">
    <source>
        <dbReference type="ARBA" id="ARBA00023239"/>
    </source>
</evidence>
<keyword evidence="8" id="KW-1185">Reference proteome</keyword>
<gene>
    <name evidence="7" type="ORF">SAMN04487885_10417</name>
</gene>